<feature type="region of interest" description="Disordered" evidence="1">
    <location>
        <begin position="357"/>
        <end position="378"/>
    </location>
</feature>
<dbReference type="EMBL" id="MU003792">
    <property type="protein sequence ID" value="KAF2721166.1"/>
    <property type="molecule type" value="Genomic_DNA"/>
</dbReference>
<feature type="compositionally biased region" description="Polar residues" evidence="1">
    <location>
        <begin position="513"/>
        <end position="528"/>
    </location>
</feature>
<accession>A0A9P4QA60</accession>
<reference evidence="2" key="1">
    <citation type="journal article" date="2020" name="Stud. Mycol.">
        <title>101 Dothideomycetes genomes: a test case for predicting lifestyles and emergence of pathogens.</title>
        <authorList>
            <person name="Haridas S."/>
            <person name="Albert R."/>
            <person name="Binder M."/>
            <person name="Bloem J."/>
            <person name="Labutti K."/>
            <person name="Salamov A."/>
            <person name="Andreopoulos B."/>
            <person name="Baker S."/>
            <person name="Barry K."/>
            <person name="Bills G."/>
            <person name="Bluhm B."/>
            <person name="Cannon C."/>
            <person name="Castanera R."/>
            <person name="Culley D."/>
            <person name="Daum C."/>
            <person name="Ezra D."/>
            <person name="Gonzalez J."/>
            <person name="Henrissat B."/>
            <person name="Kuo A."/>
            <person name="Liang C."/>
            <person name="Lipzen A."/>
            <person name="Lutzoni F."/>
            <person name="Magnuson J."/>
            <person name="Mondo S."/>
            <person name="Nolan M."/>
            <person name="Ohm R."/>
            <person name="Pangilinan J."/>
            <person name="Park H.-J."/>
            <person name="Ramirez L."/>
            <person name="Alfaro M."/>
            <person name="Sun H."/>
            <person name="Tritt A."/>
            <person name="Yoshinaga Y."/>
            <person name="Zwiers L.-H."/>
            <person name="Turgeon B."/>
            <person name="Goodwin S."/>
            <person name="Spatafora J."/>
            <person name="Crous P."/>
            <person name="Grigoriev I."/>
        </authorList>
    </citation>
    <scope>NUCLEOTIDE SEQUENCE</scope>
    <source>
        <strain evidence="2">CBS 116435</strain>
    </source>
</reference>
<dbReference type="Gene3D" id="1.25.40.10">
    <property type="entry name" value="Tetratricopeptide repeat domain"/>
    <property type="match status" value="1"/>
</dbReference>
<feature type="compositionally biased region" description="Low complexity" evidence="1">
    <location>
        <begin position="185"/>
        <end position="201"/>
    </location>
</feature>
<evidence type="ECO:0000313" key="3">
    <source>
        <dbReference type="Proteomes" id="UP000799441"/>
    </source>
</evidence>
<dbReference type="AlphaFoldDB" id="A0A9P4QA60"/>
<proteinExistence type="predicted"/>
<comment type="caution">
    <text evidence="2">The sequence shown here is derived from an EMBL/GenBank/DDBJ whole genome shotgun (WGS) entry which is preliminary data.</text>
</comment>
<feature type="region of interest" description="Disordered" evidence="1">
    <location>
        <begin position="296"/>
        <end position="315"/>
    </location>
</feature>
<dbReference type="InterPro" id="IPR011990">
    <property type="entry name" value="TPR-like_helical_dom_sf"/>
</dbReference>
<evidence type="ECO:0000313" key="2">
    <source>
        <dbReference type="EMBL" id="KAF2721166.1"/>
    </source>
</evidence>
<name>A0A9P4QA60_9PEZI</name>
<dbReference type="Proteomes" id="UP000799441">
    <property type="component" value="Unassembled WGS sequence"/>
</dbReference>
<gene>
    <name evidence="2" type="ORF">K431DRAFT_73702</name>
</gene>
<protein>
    <submittedName>
        <fullName evidence="2">Uncharacterized protein</fullName>
    </submittedName>
</protein>
<organism evidence="2 3">
    <name type="scientific">Polychaeton citri CBS 116435</name>
    <dbReference type="NCBI Taxonomy" id="1314669"/>
    <lineage>
        <taxon>Eukaryota</taxon>
        <taxon>Fungi</taxon>
        <taxon>Dikarya</taxon>
        <taxon>Ascomycota</taxon>
        <taxon>Pezizomycotina</taxon>
        <taxon>Dothideomycetes</taxon>
        <taxon>Dothideomycetidae</taxon>
        <taxon>Capnodiales</taxon>
        <taxon>Capnodiaceae</taxon>
        <taxon>Polychaeton</taxon>
    </lineage>
</organism>
<dbReference type="SUPFAM" id="SSF48452">
    <property type="entry name" value="TPR-like"/>
    <property type="match status" value="1"/>
</dbReference>
<keyword evidence="3" id="KW-1185">Reference proteome</keyword>
<feature type="region of interest" description="Disordered" evidence="1">
    <location>
        <begin position="182"/>
        <end position="212"/>
    </location>
</feature>
<dbReference type="OrthoDB" id="3642326at2759"/>
<feature type="region of interest" description="Disordered" evidence="1">
    <location>
        <begin position="502"/>
        <end position="529"/>
    </location>
</feature>
<evidence type="ECO:0000256" key="1">
    <source>
        <dbReference type="SAM" id="MobiDB-lite"/>
    </source>
</evidence>
<sequence length="544" mass="60310">MKAHTAGSSDLSRIGLASEQLDLWEHACLLYRNYDWHAAADTFVQLAASADVRSRVKCCLNAALIQARLGDHANALRTLEVVMEIDFACPLTYFIRGLVECEQHDFTAAETSFDAALERLGNDGHACGDISPKFEITREIVSINKAVARAKSVGDIGAGVWIPGGNRAVCIPTECLFDAPERNASSTKPISERSSSSSAISGTRALGRRDDGTYSTPQFLRYLTRYSVPQALGLQPRFKHEINRQFSAEHHTQPLVSRSLQRDSILSVLEYYGGVQQSTPSAADLKVSTSLRPKTSIPSIERDGVRPSFTASTTNQDPIDEWLAELLRNEEEDDSTAVELPEQPSIFGQIMKGNHRRYENQDSPSPGMLRRPRPPSPHRFSEYVEKAGRFRMDNQDWKLPSRQPSATAISAHTSRFSDPVLENSAETMREDDQSALTEVAEHNRLHALRRLEGQASREPEGVRTKLLKRYCLFKGLPPVPPLSTTLPDDEEDELDDISTAEPKLGAIPEPLNVTRNVASPQTPSTMETGTFFAYRAGLAKHTRQ</sequence>